<dbReference type="EMBL" id="JAHQIW010000594">
    <property type="protein sequence ID" value="KAJ1349007.1"/>
    <property type="molecule type" value="Genomic_DNA"/>
</dbReference>
<reference evidence="1" key="1">
    <citation type="submission" date="2021-06" db="EMBL/GenBank/DDBJ databases">
        <title>Parelaphostrongylus tenuis whole genome reference sequence.</title>
        <authorList>
            <person name="Garwood T.J."/>
            <person name="Larsen P.A."/>
            <person name="Fountain-Jones N.M."/>
            <person name="Garbe J.R."/>
            <person name="Macchietto M.G."/>
            <person name="Kania S.A."/>
            <person name="Gerhold R.W."/>
            <person name="Richards J.E."/>
            <person name="Wolf T.M."/>
        </authorList>
    </citation>
    <scope>NUCLEOTIDE SEQUENCE</scope>
    <source>
        <strain evidence="1">MNPRO001-30</strain>
        <tissue evidence="1">Meninges</tissue>
    </source>
</reference>
<proteinExistence type="predicted"/>
<organism evidence="1 2">
    <name type="scientific">Parelaphostrongylus tenuis</name>
    <name type="common">Meningeal worm</name>
    <dbReference type="NCBI Taxonomy" id="148309"/>
    <lineage>
        <taxon>Eukaryota</taxon>
        <taxon>Metazoa</taxon>
        <taxon>Ecdysozoa</taxon>
        <taxon>Nematoda</taxon>
        <taxon>Chromadorea</taxon>
        <taxon>Rhabditida</taxon>
        <taxon>Rhabditina</taxon>
        <taxon>Rhabditomorpha</taxon>
        <taxon>Strongyloidea</taxon>
        <taxon>Metastrongylidae</taxon>
        <taxon>Parelaphostrongylus</taxon>
    </lineage>
</organism>
<protein>
    <submittedName>
        <fullName evidence="1">Uncharacterized protein</fullName>
    </submittedName>
</protein>
<gene>
    <name evidence="1" type="ORF">KIN20_004433</name>
</gene>
<dbReference type="Proteomes" id="UP001196413">
    <property type="component" value="Unassembled WGS sequence"/>
</dbReference>
<comment type="caution">
    <text evidence="1">The sequence shown here is derived from an EMBL/GenBank/DDBJ whole genome shotgun (WGS) entry which is preliminary data.</text>
</comment>
<sequence>MEKHLQDVSLYRPSSEKEYKLQCKHLNKEWVNTASAAVRPSLKCDTSLNHPGSFYFHID</sequence>
<name>A0AAD5LYG7_PARTN</name>
<evidence type="ECO:0000313" key="1">
    <source>
        <dbReference type="EMBL" id="KAJ1349007.1"/>
    </source>
</evidence>
<accession>A0AAD5LYG7</accession>
<dbReference type="AlphaFoldDB" id="A0AAD5LYG7"/>
<evidence type="ECO:0000313" key="2">
    <source>
        <dbReference type="Proteomes" id="UP001196413"/>
    </source>
</evidence>
<keyword evidence="2" id="KW-1185">Reference proteome</keyword>